<comment type="caution">
    <text evidence="2">The sequence shown here is derived from an EMBL/GenBank/DDBJ whole genome shotgun (WGS) entry which is preliminary data.</text>
</comment>
<evidence type="ECO:0000313" key="2">
    <source>
        <dbReference type="EMBL" id="MBK1827855.1"/>
    </source>
</evidence>
<keyword evidence="1" id="KW-0732">Signal</keyword>
<accession>A0A934VGR4</accession>
<reference evidence="2" key="1">
    <citation type="submission" date="2021-01" db="EMBL/GenBank/DDBJ databases">
        <title>Modified the classification status of verrucomicrobia.</title>
        <authorList>
            <person name="Feng X."/>
        </authorList>
    </citation>
    <scope>NUCLEOTIDE SEQUENCE</scope>
    <source>
        <strain evidence="2">KCTC 22201</strain>
    </source>
</reference>
<sequence length="751" mass="76617">MKTYHSIPIRNRALLTGLSASLLLSTYGITHAATMSQIPDIPTTDILLARGDEAGSGGGSSQATFGYRNADAANTEGTRGRGQSFVINSAPGATYDISGLSVALAGGAGTAIRPDGDLLLTVFEFVGTGATAADQANDTDDGSDWRTKTGGTSGTVVFSGSFEVPAGTSFNGNSLLSFAFDPGELQLDDDKAYGFFMQYVLDDVTGLGADVTIAFNADLNASGNPAGTLLNTNPSDAGLGTGANGSSTTRDLNYFIQGVVSGAPSAPSIVASDTLIELGNSVDLDITFDPSVDTAILTIPSGSVDLVALDDGITNGDPVAGDGEVSVTDSPTSAFDYVVTSTKSGFPDGTANVEVLVVDPSAEPSDNAFSTAIKGDSPLFYYRFEEAAGTGFLLDSSGNGNHTSGLVGAIVQGESPGGMQLAARSDLTGAITVPAASEMSDSFTFASVINVDSFEGGALRNLLAMANDGSGGVGRSILYYGNGGFTTFISGSAVSVTDVNAVLPQTSCLIHMVYDADPDADPGTDDQEVRFYVNGQPYGSPVALPVFPANFGEWVLCSNKNLGSQSHVGFIDETAIFDAALSDVQIAAHGTAFLSAADPLLGFISDTAEITSGDSVLLTWKTSDQASVVTINGTPVDGGAAGGVYTMSFSPTADTTYTINVDGVTRDVSVTVLAPPAPPSIVSISVDDSTPPMVTLVIKGAPEFSYDVQASADLADGFPTNVGTIDTDINGDGSITFEGFGPAEFYRVETP</sequence>
<proteinExistence type="predicted"/>
<feature type="signal peptide" evidence="1">
    <location>
        <begin position="1"/>
        <end position="32"/>
    </location>
</feature>
<dbReference type="EMBL" id="JAENII010000009">
    <property type="protein sequence ID" value="MBK1827855.1"/>
    <property type="molecule type" value="Genomic_DNA"/>
</dbReference>
<dbReference type="Pfam" id="PF13385">
    <property type="entry name" value="Laminin_G_3"/>
    <property type="match status" value="1"/>
</dbReference>
<protein>
    <submittedName>
        <fullName evidence="2">Uncharacterized protein</fullName>
    </submittedName>
</protein>
<feature type="chain" id="PRO_5037343759" evidence="1">
    <location>
        <begin position="33"/>
        <end position="751"/>
    </location>
</feature>
<dbReference type="SUPFAM" id="SSF49899">
    <property type="entry name" value="Concanavalin A-like lectins/glucanases"/>
    <property type="match status" value="1"/>
</dbReference>
<dbReference type="RefSeq" id="WP_200280068.1">
    <property type="nucleotide sequence ID" value="NZ_JAENII010000009.1"/>
</dbReference>
<dbReference type="AlphaFoldDB" id="A0A934VGR4"/>
<evidence type="ECO:0000313" key="3">
    <source>
        <dbReference type="Proteomes" id="UP000658278"/>
    </source>
</evidence>
<organism evidence="2 3">
    <name type="scientific">Haloferula rosea</name>
    <dbReference type="NCBI Taxonomy" id="490093"/>
    <lineage>
        <taxon>Bacteria</taxon>
        <taxon>Pseudomonadati</taxon>
        <taxon>Verrucomicrobiota</taxon>
        <taxon>Verrucomicrobiia</taxon>
        <taxon>Verrucomicrobiales</taxon>
        <taxon>Verrucomicrobiaceae</taxon>
        <taxon>Haloferula</taxon>
    </lineage>
</organism>
<gene>
    <name evidence="2" type="ORF">JIN81_12560</name>
</gene>
<dbReference type="InterPro" id="IPR013320">
    <property type="entry name" value="ConA-like_dom_sf"/>
</dbReference>
<dbReference type="Gene3D" id="2.60.120.200">
    <property type="match status" value="1"/>
</dbReference>
<evidence type="ECO:0000256" key="1">
    <source>
        <dbReference type="SAM" id="SignalP"/>
    </source>
</evidence>
<dbReference type="Proteomes" id="UP000658278">
    <property type="component" value="Unassembled WGS sequence"/>
</dbReference>
<name>A0A934VGR4_9BACT</name>
<keyword evidence="3" id="KW-1185">Reference proteome</keyword>